<feature type="region of interest" description="Disordered" evidence="1">
    <location>
        <begin position="675"/>
        <end position="735"/>
    </location>
</feature>
<evidence type="ECO:0000313" key="3">
    <source>
        <dbReference type="Proteomes" id="UP001174936"/>
    </source>
</evidence>
<accession>A0AA40CV40</accession>
<keyword evidence="3" id="KW-1185">Reference proteome</keyword>
<sequence length="735" mass="84209">MSAPRPIRVVSLSLDHTYTLMMYEELPKKLVGTLSNVCKRYFSLPFVELLIDGEGGVFPPDYLMLHCSLWTVENSDDPNNPAQVVREPAEQNGEPGAAGDTDPILCGTTTSTPAIGEHDGKGIWLFRFDRLALQYEPEYLVSDPKEFFFVFTLLHLDKGEIIDNGKASVVAVADSKPFQIVNHIDTGSANMVYRNDRSRRDETYDDETVYSDADSYDSRVDIPHNGPAPTLNQLMARPIFYLNKEDSHKPVYEAYSLRCDGLDDYYVERSSMGGEQSDLAQMHLTALELFQRKHRSGWASRVFGGKRRTYEQQVDEKCKKLPQAIQDEIYNLLEERGRHSSTIYRTRTWTVAVVRVLERYRFAKPELDEKRHHKLRFWKNSKLVKYHTYQVIIRGSETDVCLDPRGFSQFADFTNPWREADLEEGRHMGRERDRMWNEQRRKIAAERRKRSSSPPSYRDWRERSPSPERGPDRRRQRSPPSYQHRRSRSPMSEPETEVEARRYIRMTRAAARNAPPPVPMPPQQPAFERCARPPFARSPSPYADRSYSRPRVPYVEENTWVPDPQYDQDDYPRPTVSVYAPQHFGFPASEADDDNPDDGPHAWRTSGTPQCIACQVTPECAHYSRSRVCDRPINWHDNRATHPPCFICMAAGGGEFQPPPFAGPPPPPVPCCMLFSSTAPPPYPPTERPGSRASDRDIEREANDPTDIESDGEEDLDDGETTAVAESPRQAKEDE</sequence>
<feature type="region of interest" description="Disordered" evidence="1">
    <location>
        <begin position="78"/>
        <end position="104"/>
    </location>
</feature>
<feature type="region of interest" description="Disordered" evidence="1">
    <location>
        <begin position="433"/>
        <end position="498"/>
    </location>
</feature>
<proteinExistence type="predicted"/>
<evidence type="ECO:0000256" key="1">
    <source>
        <dbReference type="SAM" id="MobiDB-lite"/>
    </source>
</evidence>
<feature type="compositionally biased region" description="Basic and acidic residues" evidence="1">
    <location>
        <begin position="458"/>
        <end position="473"/>
    </location>
</feature>
<feature type="compositionally biased region" description="Acidic residues" evidence="1">
    <location>
        <begin position="704"/>
        <end position="720"/>
    </location>
</feature>
<feature type="compositionally biased region" description="Basic and acidic residues" evidence="1">
    <location>
        <begin position="433"/>
        <end position="446"/>
    </location>
</feature>
<dbReference type="AlphaFoldDB" id="A0AA40CV40"/>
<evidence type="ECO:0000313" key="2">
    <source>
        <dbReference type="EMBL" id="KAK0652611.1"/>
    </source>
</evidence>
<name>A0AA40CV40_9PEZI</name>
<gene>
    <name evidence="2" type="ORF">B0T16DRAFT_490431</name>
</gene>
<organism evidence="2 3">
    <name type="scientific">Cercophora newfieldiana</name>
    <dbReference type="NCBI Taxonomy" id="92897"/>
    <lineage>
        <taxon>Eukaryota</taxon>
        <taxon>Fungi</taxon>
        <taxon>Dikarya</taxon>
        <taxon>Ascomycota</taxon>
        <taxon>Pezizomycotina</taxon>
        <taxon>Sordariomycetes</taxon>
        <taxon>Sordariomycetidae</taxon>
        <taxon>Sordariales</taxon>
        <taxon>Lasiosphaeriaceae</taxon>
        <taxon>Cercophora</taxon>
    </lineage>
</organism>
<comment type="caution">
    <text evidence="2">The sequence shown here is derived from an EMBL/GenBank/DDBJ whole genome shotgun (WGS) entry which is preliminary data.</text>
</comment>
<dbReference type="Proteomes" id="UP001174936">
    <property type="component" value="Unassembled WGS sequence"/>
</dbReference>
<feature type="compositionally biased region" description="Basic and acidic residues" evidence="1">
    <location>
        <begin position="689"/>
        <end position="703"/>
    </location>
</feature>
<feature type="compositionally biased region" description="Basic residues" evidence="1">
    <location>
        <begin position="474"/>
        <end position="488"/>
    </location>
</feature>
<protein>
    <submittedName>
        <fullName evidence="2">Uncharacterized protein</fullName>
    </submittedName>
</protein>
<dbReference type="EMBL" id="JAULSV010000002">
    <property type="protein sequence ID" value="KAK0652611.1"/>
    <property type="molecule type" value="Genomic_DNA"/>
</dbReference>
<reference evidence="2" key="1">
    <citation type="submission" date="2023-06" db="EMBL/GenBank/DDBJ databases">
        <title>Genome-scale phylogeny and comparative genomics of the fungal order Sordariales.</title>
        <authorList>
            <consortium name="Lawrence Berkeley National Laboratory"/>
            <person name="Hensen N."/>
            <person name="Bonometti L."/>
            <person name="Westerberg I."/>
            <person name="Brannstrom I.O."/>
            <person name="Guillou S."/>
            <person name="Cros-Aarteil S."/>
            <person name="Calhoun S."/>
            <person name="Haridas S."/>
            <person name="Kuo A."/>
            <person name="Mondo S."/>
            <person name="Pangilinan J."/>
            <person name="Riley R."/>
            <person name="Labutti K."/>
            <person name="Andreopoulos B."/>
            <person name="Lipzen A."/>
            <person name="Chen C."/>
            <person name="Yanf M."/>
            <person name="Daum C."/>
            <person name="Ng V."/>
            <person name="Clum A."/>
            <person name="Steindorff A."/>
            <person name="Ohm R."/>
            <person name="Martin F."/>
            <person name="Silar P."/>
            <person name="Natvig D."/>
            <person name="Lalanne C."/>
            <person name="Gautier V."/>
            <person name="Ament-Velasquez S.L."/>
            <person name="Kruys A."/>
            <person name="Hutchinson M.I."/>
            <person name="Powell A.J."/>
            <person name="Barry K."/>
            <person name="Miller A.N."/>
            <person name="Grigoriev I.V."/>
            <person name="Debuchy R."/>
            <person name="Gladieux P."/>
            <person name="Thoren M.H."/>
            <person name="Johannesson H."/>
        </authorList>
    </citation>
    <scope>NUCLEOTIDE SEQUENCE</scope>
    <source>
        <strain evidence="2">SMH2532-1</strain>
    </source>
</reference>